<dbReference type="EMBL" id="JACXAC010000002">
    <property type="protein sequence ID" value="MBD2721373.1"/>
    <property type="molecule type" value="Genomic_DNA"/>
</dbReference>
<name>A0ABR8JN13_9BACT</name>
<keyword evidence="4" id="KW-0808">Transferase</keyword>
<keyword evidence="6 8" id="KW-1133">Transmembrane helix</keyword>
<evidence type="ECO:0000313" key="9">
    <source>
        <dbReference type="EMBL" id="MBD2721373.1"/>
    </source>
</evidence>
<evidence type="ECO:0000256" key="2">
    <source>
        <dbReference type="ARBA" id="ARBA00022475"/>
    </source>
</evidence>
<keyword evidence="5 8" id="KW-0812">Transmembrane</keyword>
<feature type="transmembrane region" description="Helical" evidence="8">
    <location>
        <begin position="73"/>
        <end position="92"/>
    </location>
</feature>
<evidence type="ECO:0000256" key="6">
    <source>
        <dbReference type="ARBA" id="ARBA00022989"/>
    </source>
</evidence>
<sequence>MLSLLNIGLVLLWWARWARPSAKEWAMAMVVCLTFPAQLIYANAVMSELLLQTTLLVMLLAALLYIRRSRTSYAAGVVVALVVALLIKPVFYPLAFAMGGVGAVLAWRRRKPGLAVLGVVPAVVVGLYMGWNEQRTGFFHFSSITDINLLHYNAAGVVRQVQGAEAEEKWVAGVLREANAQRDFASRQRVIQLRAKAVLWAHPVVYARQHALGMATFFVDPGRFDLSQFLQLAPPAGGGLLAQVRNGGLWRAIAGLPVGLLSWLGLIFLANAGRVWLAWQGFRRLGRTAPVWRYGRWVALALLLYVAGLTGPLGAARFLVPVWPPLLALALAGLPRRVIGLGGEGGANA</sequence>
<dbReference type="PANTHER" id="PTHR33908">
    <property type="entry name" value="MANNOSYLTRANSFERASE YKCB-RELATED"/>
    <property type="match status" value="1"/>
</dbReference>
<evidence type="ECO:0000256" key="7">
    <source>
        <dbReference type="ARBA" id="ARBA00023136"/>
    </source>
</evidence>
<comment type="caution">
    <text evidence="9">The sequence shown here is derived from an EMBL/GenBank/DDBJ whole genome shotgun (WGS) entry which is preliminary data.</text>
</comment>
<comment type="subcellular location">
    <subcellularLocation>
        <location evidence="1">Cell membrane</location>
        <topology evidence="1">Multi-pass membrane protein</topology>
    </subcellularLocation>
</comment>
<reference evidence="9 10" key="1">
    <citation type="submission" date="2020-09" db="EMBL/GenBank/DDBJ databases">
        <authorList>
            <person name="Kim M.K."/>
        </authorList>
    </citation>
    <scope>NUCLEOTIDE SEQUENCE [LARGE SCALE GENOMIC DNA]</scope>
    <source>
        <strain evidence="9 10">BT189</strain>
    </source>
</reference>
<evidence type="ECO:0000256" key="1">
    <source>
        <dbReference type="ARBA" id="ARBA00004651"/>
    </source>
</evidence>
<evidence type="ECO:0000256" key="3">
    <source>
        <dbReference type="ARBA" id="ARBA00022676"/>
    </source>
</evidence>
<gene>
    <name evidence="9" type="ORF">IC234_04480</name>
</gene>
<dbReference type="InterPro" id="IPR050297">
    <property type="entry name" value="LipidA_mod_glycosyltrf_83"/>
</dbReference>
<proteinExistence type="predicted"/>
<evidence type="ECO:0000256" key="4">
    <source>
        <dbReference type="ARBA" id="ARBA00022679"/>
    </source>
</evidence>
<keyword evidence="2" id="KW-1003">Cell membrane</keyword>
<keyword evidence="10" id="KW-1185">Reference proteome</keyword>
<dbReference type="RefSeq" id="WP_190922668.1">
    <property type="nucleotide sequence ID" value="NZ_JACXAC010000002.1"/>
</dbReference>
<feature type="transmembrane region" description="Helical" evidence="8">
    <location>
        <begin position="297"/>
        <end position="320"/>
    </location>
</feature>
<feature type="transmembrane region" description="Helical" evidence="8">
    <location>
        <begin position="112"/>
        <end position="131"/>
    </location>
</feature>
<feature type="transmembrane region" description="Helical" evidence="8">
    <location>
        <begin position="253"/>
        <end position="277"/>
    </location>
</feature>
<keyword evidence="3" id="KW-0328">Glycosyltransferase</keyword>
<evidence type="ECO:0000256" key="8">
    <source>
        <dbReference type="SAM" id="Phobius"/>
    </source>
</evidence>
<dbReference type="Proteomes" id="UP000606003">
    <property type="component" value="Unassembled WGS sequence"/>
</dbReference>
<feature type="transmembrane region" description="Helical" evidence="8">
    <location>
        <begin position="42"/>
        <end position="66"/>
    </location>
</feature>
<organism evidence="9 10">
    <name type="scientific">Hymenobacter armeniacus</name>
    <dbReference type="NCBI Taxonomy" id="2771358"/>
    <lineage>
        <taxon>Bacteria</taxon>
        <taxon>Pseudomonadati</taxon>
        <taxon>Bacteroidota</taxon>
        <taxon>Cytophagia</taxon>
        <taxon>Cytophagales</taxon>
        <taxon>Hymenobacteraceae</taxon>
        <taxon>Hymenobacter</taxon>
    </lineage>
</organism>
<accession>A0ABR8JN13</accession>
<dbReference type="PANTHER" id="PTHR33908:SF11">
    <property type="entry name" value="MEMBRANE PROTEIN"/>
    <property type="match status" value="1"/>
</dbReference>
<evidence type="ECO:0008006" key="11">
    <source>
        <dbReference type="Google" id="ProtNLM"/>
    </source>
</evidence>
<evidence type="ECO:0000313" key="10">
    <source>
        <dbReference type="Proteomes" id="UP000606003"/>
    </source>
</evidence>
<keyword evidence="7 8" id="KW-0472">Membrane</keyword>
<protein>
    <recommendedName>
        <fullName evidence="11">Glycosyltransferase RgtA/B/C/D-like domain-containing protein</fullName>
    </recommendedName>
</protein>
<evidence type="ECO:0000256" key="5">
    <source>
        <dbReference type="ARBA" id="ARBA00022692"/>
    </source>
</evidence>